<keyword evidence="5" id="KW-0560">Oxidoreductase</keyword>
<accession>A0A317XNK2</accession>
<dbReference type="EMBL" id="KZ819194">
    <property type="protein sequence ID" value="PWY99661.1"/>
    <property type="molecule type" value="Genomic_DNA"/>
</dbReference>
<evidence type="ECO:0000313" key="10">
    <source>
        <dbReference type="Proteomes" id="UP000246740"/>
    </source>
</evidence>
<evidence type="ECO:0000256" key="5">
    <source>
        <dbReference type="ARBA" id="ARBA00023002"/>
    </source>
</evidence>
<comment type="similarity">
    <text evidence="7">Belongs to the chloroperoxidase family.</text>
</comment>
<dbReference type="PROSITE" id="PS51405">
    <property type="entry name" value="HEME_HALOPEROXIDASE"/>
    <property type="match status" value="1"/>
</dbReference>
<dbReference type="GO" id="GO:0004601">
    <property type="term" value="F:peroxidase activity"/>
    <property type="evidence" value="ECO:0007669"/>
    <property type="project" value="UniProtKB-KW"/>
</dbReference>
<feature type="domain" description="Heme haloperoxidase family profile" evidence="8">
    <location>
        <begin position="1"/>
        <end position="202"/>
    </location>
</feature>
<dbReference type="InParanoid" id="A0A317XNK2"/>
<dbReference type="OrthoDB" id="407298at2759"/>
<evidence type="ECO:0000259" key="8">
    <source>
        <dbReference type="PROSITE" id="PS51405"/>
    </source>
</evidence>
<keyword evidence="10" id="KW-1185">Reference proteome</keyword>
<comment type="cofactor">
    <cofactor evidence="1">
        <name>heme b</name>
        <dbReference type="ChEBI" id="CHEBI:60344"/>
    </cofactor>
</comment>
<dbReference type="PANTHER" id="PTHR33577:SF18">
    <property type="entry name" value="HEME HALOPEROXIDASE FAMILY PROFILE DOMAIN-CONTAINING PROTEIN"/>
    <property type="match status" value="1"/>
</dbReference>
<dbReference type="SUPFAM" id="SSF47571">
    <property type="entry name" value="Cloroperoxidase"/>
    <property type="match status" value="1"/>
</dbReference>
<keyword evidence="6" id="KW-0408">Iron</keyword>
<gene>
    <name evidence="9" type="ORF">BCV70DRAFT_200587</name>
</gene>
<keyword evidence="4" id="KW-0479">Metal-binding</keyword>
<dbReference type="InterPro" id="IPR000028">
    <property type="entry name" value="Chloroperoxidase"/>
</dbReference>
<dbReference type="Proteomes" id="UP000246740">
    <property type="component" value="Unassembled WGS sequence"/>
</dbReference>
<dbReference type="PANTHER" id="PTHR33577">
    <property type="entry name" value="STERIGMATOCYSTIN BIOSYNTHESIS PEROXIDASE STCC-RELATED"/>
    <property type="match status" value="1"/>
</dbReference>
<dbReference type="AlphaFoldDB" id="A0A317XNK2"/>
<organism evidence="9 10">
    <name type="scientific">Testicularia cyperi</name>
    <dbReference type="NCBI Taxonomy" id="1882483"/>
    <lineage>
        <taxon>Eukaryota</taxon>
        <taxon>Fungi</taxon>
        <taxon>Dikarya</taxon>
        <taxon>Basidiomycota</taxon>
        <taxon>Ustilaginomycotina</taxon>
        <taxon>Ustilaginomycetes</taxon>
        <taxon>Ustilaginales</taxon>
        <taxon>Anthracoideaceae</taxon>
        <taxon>Testicularia</taxon>
    </lineage>
</organism>
<protein>
    <recommendedName>
        <fullName evidence="8">Heme haloperoxidase family profile domain-containing protein</fullName>
    </recommendedName>
</protein>
<sequence length="237" mass="26443">MVAGLSRAFNISPTMAMQLYTPLFPVFADNGHIFDLDEIGIMNIIEHDASLLRPDFYMADWKHDPIAMSRPHQDLIDRWFPSASNSKSKASEQEAAKPLQDEARLSDADFAQALSIRRSESKKLNKMYSSTVKQSLIGAGSCCLMLNVFGGHVEDLREMAGTVQDDLIGVRSTEAGHSYGYERIPNRRRRIAKVASQASAVSATGQAWQPATADRYFGMTIFEALWTTFKIEMKARS</sequence>
<dbReference type="Gene3D" id="1.10.489.10">
    <property type="entry name" value="Chloroperoxidase-like"/>
    <property type="match status" value="1"/>
</dbReference>
<evidence type="ECO:0000256" key="3">
    <source>
        <dbReference type="ARBA" id="ARBA00022617"/>
    </source>
</evidence>
<evidence type="ECO:0000256" key="4">
    <source>
        <dbReference type="ARBA" id="ARBA00022723"/>
    </source>
</evidence>
<proteinExistence type="inferred from homology"/>
<evidence type="ECO:0000256" key="2">
    <source>
        <dbReference type="ARBA" id="ARBA00022559"/>
    </source>
</evidence>
<dbReference type="STRING" id="1882483.A0A317XNK2"/>
<evidence type="ECO:0000313" key="9">
    <source>
        <dbReference type="EMBL" id="PWY99661.1"/>
    </source>
</evidence>
<evidence type="ECO:0000256" key="7">
    <source>
        <dbReference type="ARBA" id="ARBA00025795"/>
    </source>
</evidence>
<evidence type="ECO:0000256" key="1">
    <source>
        <dbReference type="ARBA" id="ARBA00001970"/>
    </source>
</evidence>
<keyword evidence="2" id="KW-0575">Peroxidase</keyword>
<dbReference type="Pfam" id="PF01328">
    <property type="entry name" value="Peroxidase_2"/>
    <property type="match status" value="1"/>
</dbReference>
<name>A0A317XNK2_9BASI</name>
<dbReference type="GO" id="GO:0046872">
    <property type="term" value="F:metal ion binding"/>
    <property type="evidence" value="ECO:0007669"/>
    <property type="project" value="UniProtKB-KW"/>
</dbReference>
<reference evidence="9 10" key="1">
    <citation type="journal article" date="2018" name="Mol. Biol. Evol.">
        <title>Broad Genomic Sampling Reveals a Smut Pathogenic Ancestry of the Fungal Clade Ustilaginomycotina.</title>
        <authorList>
            <person name="Kijpornyongpan T."/>
            <person name="Mondo S.J."/>
            <person name="Barry K."/>
            <person name="Sandor L."/>
            <person name="Lee J."/>
            <person name="Lipzen A."/>
            <person name="Pangilinan J."/>
            <person name="LaButti K."/>
            <person name="Hainaut M."/>
            <person name="Henrissat B."/>
            <person name="Grigoriev I.V."/>
            <person name="Spatafora J.W."/>
            <person name="Aime M.C."/>
        </authorList>
    </citation>
    <scope>NUCLEOTIDE SEQUENCE [LARGE SCALE GENOMIC DNA]</scope>
    <source>
        <strain evidence="9 10">MCA 3645</strain>
    </source>
</reference>
<keyword evidence="3" id="KW-0349">Heme</keyword>
<dbReference type="InterPro" id="IPR036851">
    <property type="entry name" value="Chloroperoxidase-like_sf"/>
</dbReference>
<evidence type="ECO:0000256" key="6">
    <source>
        <dbReference type="ARBA" id="ARBA00023004"/>
    </source>
</evidence>